<dbReference type="RefSeq" id="XP_060337717.1">
    <property type="nucleotide sequence ID" value="XM_060482997.1"/>
</dbReference>
<dbReference type="EMBL" id="JAUEPS010000003">
    <property type="protein sequence ID" value="KAK0467125.1"/>
    <property type="molecule type" value="Genomic_DNA"/>
</dbReference>
<dbReference type="AlphaFoldDB" id="A0AA39NK70"/>
<dbReference type="Proteomes" id="UP001175211">
    <property type="component" value="Unassembled WGS sequence"/>
</dbReference>
<gene>
    <name evidence="2" type="ORF">EV420DRAFT_667141</name>
</gene>
<organism evidence="2 3">
    <name type="scientific">Armillaria tabescens</name>
    <name type="common">Ringless honey mushroom</name>
    <name type="synonym">Agaricus tabescens</name>
    <dbReference type="NCBI Taxonomy" id="1929756"/>
    <lineage>
        <taxon>Eukaryota</taxon>
        <taxon>Fungi</taxon>
        <taxon>Dikarya</taxon>
        <taxon>Basidiomycota</taxon>
        <taxon>Agaricomycotina</taxon>
        <taxon>Agaricomycetes</taxon>
        <taxon>Agaricomycetidae</taxon>
        <taxon>Agaricales</taxon>
        <taxon>Marasmiineae</taxon>
        <taxon>Physalacriaceae</taxon>
        <taxon>Desarmillaria</taxon>
    </lineage>
</organism>
<accession>A0AA39NK70</accession>
<proteinExistence type="predicted"/>
<feature type="region of interest" description="Disordered" evidence="1">
    <location>
        <begin position="1"/>
        <end position="119"/>
    </location>
</feature>
<dbReference type="GeneID" id="85366545"/>
<sequence>MSIKPIRTSYSTMSKPIATSPLSPVNFNMPTEADATPVPLLPPGLPQQRRTRPRSGTFIGVSPFAPHGPRGHQCPAGPNAPPPPPSAQGDPAGQFGDRTKQRGLLPPLPSCNPDTKHLDLETDSDVKQPIYTHFYRYDSKARRPVLVQCPTLPPMAPIARPKAKVKLPSISTICPPIVKPQAVRPARALPVPRSSSPDPNAFARMVAGMILHRQPAGRTPRRKLRSMGYVKSGLSSVVSITA</sequence>
<evidence type="ECO:0000313" key="3">
    <source>
        <dbReference type="Proteomes" id="UP001175211"/>
    </source>
</evidence>
<feature type="compositionally biased region" description="Polar residues" evidence="1">
    <location>
        <begin position="20"/>
        <end position="29"/>
    </location>
</feature>
<name>A0AA39NK70_ARMTA</name>
<reference evidence="2" key="1">
    <citation type="submission" date="2023-06" db="EMBL/GenBank/DDBJ databases">
        <authorList>
            <consortium name="Lawrence Berkeley National Laboratory"/>
            <person name="Ahrendt S."/>
            <person name="Sahu N."/>
            <person name="Indic B."/>
            <person name="Wong-Bajracharya J."/>
            <person name="Merenyi Z."/>
            <person name="Ke H.-M."/>
            <person name="Monk M."/>
            <person name="Kocsube S."/>
            <person name="Drula E."/>
            <person name="Lipzen A."/>
            <person name="Balint B."/>
            <person name="Henrissat B."/>
            <person name="Andreopoulos B."/>
            <person name="Martin F.M."/>
            <person name="Harder C.B."/>
            <person name="Rigling D."/>
            <person name="Ford K.L."/>
            <person name="Foster G.D."/>
            <person name="Pangilinan J."/>
            <person name="Papanicolaou A."/>
            <person name="Barry K."/>
            <person name="LaButti K."/>
            <person name="Viragh M."/>
            <person name="Koriabine M."/>
            <person name="Yan M."/>
            <person name="Riley R."/>
            <person name="Champramary S."/>
            <person name="Plett K.L."/>
            <person name="Tsai I.J."/>
            <person name="Slot J."/>
            <person name="Sipos G."/>
            <person name="Plett J."/>
            <person name="Nagy L.G."/>
            <person name="Grigoriev I.V."/>
        </authorList>
    </citation>
    <scope>NUCLEOTIDE SEQUENCE</scope>
    <source>
        <strain evidence="2">CCBAS 213</strain>
    </source>
</reference>
<keyword evidence="3" id="KW-1185">Reference proteome</keyword>
<evidence type="ECO:0000256" key="1">
    <source>
        <dbReference type="SAM" id="MobiDB-lite"/>
    </source>
</evidence>
<protein>
    <submittedName>
        <fullName evidence="2">Uncharacterized protein</fullName>
    </submittedName>
</protein>
<evidence type="ECO:0000313" key="2">
    <source>
        <dbReference type="EMBL" id="KAK0467125.1"/>
    </source>
</evidence>
<comment type="caution">
    <text evidence="2">The sequence shown here is derived from an EMBL/GenBank/DDBJ whole genome shotgun (WGS) entry which is preliminary data.</text>
</comment>